<protein>
    <recommendedName>
        <fullName evidence="4">Biogenesis of lysosome-related organelles complex 1 subunit 4</fullName>
    </recommendedName>
</protein>
<dbReference type="Proteomes" id="UP000287033">
    <property type="component" value="Unassembled WGS sequence"/>
</dbReference>
<feature type="compositionally biased region" description="Basic and acidic residues" evidence="1">
    <location>
        <begin position="9"/>
        <end position="19"/>
    </location>
</feature>
<evidence type="ECO:0008006" key="4">
    <source>
        <dbReference type="Google" id="ProtNLM"/>
    </source>
</evidence>
<evidence type="ECO:0000313" key="2">
    <source>
        <dbReference type="EMBL" id="GCC27002.1"/>
    </source>
</evidence>
<keyword evidence="3" id="KW-1185">Reference proteome</keyword>
<dbReference type="EMBL" id="BEZZ01000146">
    <property type="protein sequence ID" value="GCC27002.1"/>
    <property type="molecule type" value="Genomic_DNA"/>
</dbReference>
<dbReference type="PANTHER" id="PTHR16230:SF5">
    <property type="entry name" value="BREAST CARCINOMA-AMPLIFIED SEQUENCE 4"/>
    <property type="match status" value="1"/>
</dbReference>
<comment type="caution">
    <text evidence="2">The sequence shown here is derived from an EMBL/GenBank/DDBJ whole genome shotgun (WGS) entry which is preliminary data.</text>
</comment>
<dbReference type="PANTHER" id="PTHR16230">
    <property type="entry name" value="CAPPUCCINO"/>
    <property type="match status" value="1"/>
</dbReference>
<dbReference type="InterPro" id="IPR024857">
    <property type="entry name" value="Cappuccino"/>
</dbReference>
<organism evidence="2 3">
    <name type="scientific">Chiloscyllium punctatum</name>
    <name type="common">Brownbanded bambooshark</name>
    <name type="synonym">Hemiscyllium punctatum</name>
    <dbReference type="NCBI Taxonomy" id="137246"/>
    <lineage>
        <taxon>Eukaryota</taxon>
        <taxon>Metazoa</taxon>
        <taxon>Chordata</taxon>
        <taxon>Craniata</taxon>
        <taxon>Vertebrata</taxon>
        <taxon>Chondrichthyes</taxon>
        <taxon>Elasmobranchii</taxon>
        <taxon>Galeomorphii</taxon>
        <taxon>Galeoidea</taxon>
        <taxon>Orectolobiformes</taxon>
        <taxon>Hemiscylliidae</taxon>
        <taxon>Chiloscyllium</taxon>
    </lineage>
</organism>
<evidence type="ECO:0000256" key="1">
    <source>
        <dbReference type="SAM" id="MobiDB-lite"/>
    </source>
</evidence>
<reference evidence="2 3" key="1">
    <citation type="journal article" date="2018" name="Nat. Ecol. Evol.">
        <title>Shark genomes provide insights into elasmobranch evolution and the origin of vertebrates.</title>
        <authorList>
            <person name="Hara Y"/>
            <person name="Yamaguchi K"/>
            <person name="Onimaru K"/>
            <person name="Kadota M"/>
            <person name="Koyanagi M"/>
            <person name="Keeley SD"/>
            <person name="Tatsumi K"/>
            <person name="Tanaka K"/>
            <person name="Motone F"/>
            <person name="Kageyama Y"/>
            <person name="Nozu R"/>
            <person name="Adachi N"/>
            <person name="Nishimura O"/>
            <person name="Nakagawa R"/>
            <person name="Tanegashima C"/>
            <person name="Kiyatake I"/>
            <person name="Matsumoto R"/>
            <person name="Murakumo K"/>
            <person name="Nishida K"/>
            <person name="Terakita A"/>
            <person name="Kuratani S"/>
            <person name="Sato K"/>
            <person name="Hyodo S Kuraku.S."/>
        </authorList>
    </citation>
    <scope>NUCLEOTIDE SEQUENCE [LARGE SCALE GENOMIC DNA]</scope>
</reference>
<dbReference type="OrthoDB" id="2372305at2759"/>
<evidence type="ECO:0000313" key="3">
    <source>
        <dbReference type="Proteomes" id="UP000287033"/>
    </source>
</evidence>
<gene>
    <name evidence="2" type="ORF">chiPu_0005423</name>
</gene>
<accession>A0A401S9C7</accession>
<dbReference type="STRING" id="137246.A0A401S9C7"/>
<feature type="region of interest" description="Disordered" evidence="1">
    <location>
        <begin position="1"/>
        <end position="51"/>
    </location>
</feature>
<proteinExistence type="predicted"/>
<dbReference type="AlphaFoldDB" id="A0A401S9C7"/>
<dbReference type="OMA" id="NTRYELP"/>
<sequence length="221" mass="24261">MDQEEEEIDRQRAAGRPDSELLVGFGGGSGSPVSEPVVGPSGGSGSGSPISVSEPVQSWVMQQSAQELAACLGAEPCLEAKKLDESIEEMLIRLDEFCAMLEMIRSDSSQILDENVPKLKAKALEMKKVYAKIDKMETFVKMVGQNAATLEQQVIQAEKDCGNLPHGVRRLLLSISAPSNLNKKCSCPKQQNTRYELPSLYRTEAYFPESSDRPYFSKPKT</sequence>
<dbReference type="GO" id="GO:0031083">
    <property type="term" value="C:BLOC-1 complex"/>
    <property type="evidence" value="ECO:0007669"/>
    <property type="project" value="TreeGrafter"/>
</dbReference>
<name>A0A401S9C7_CHIPU</name>